<feature type="transmembrane region" description="Helical" evidence="5">
    <location>
        <begin position="329"/>
        <end position="349"/>
    </location>
</feature>
<accession>A0A1I1VUJ3</accession>
<dbReference type="InterPro" id="IPR050368">
    <property type="entry name" value="ClC-type_chloride_channel"/>
</dbReference>
<dbReference type="RefSeq" id="WP_091183261.1">
    <property type="nucleotide sequence ID" value="NZ_FOMT01000001.1"/>
</dbReference>
<evidence type="ECO:0000313" key="7">
    <source>
        <dbReference type="Proteomes" id="UP000198855"/>
    </source>
</evidence>
<dbReference type="SUPFAM" id="SSF81340">
    <property type="entry name" value="Clc chloride channel"/>
    <property type="match status" value="1"/>
</dbReference>
<proteinExistence type="predicted"/>
<feature type="transmembrane region" description="Helical" evidence="5">
    <location>
        <begin position="138"/>
        <end position="163"/>
    </location>
</feature>
<dbReference type="Proteomes" id="UP000198855">
    <property type="component" value="Unassembled WGS sequence"/>
</dbReference>
<dbReference type="Pfam" id="PF00654">
    <property type="entry name" value="Voltage_CLC"/>
    <property type="match status" value="1"/>
</dbReference>
<evidence type="ECO:0000313" key="6">
    <source>
        <dbReference type="EMBL" id="SFD84220.1"/>
    </source>
</evidence>
<dbReference type="GO" id="GO:0015108">
    <property type="term" value="F:chloride transmembrane transporter activity"/>
    <property type="evidence" value="ECO:0007669"/>
    <property type="project" value="InterPro"/>
</dbReference>
<evidence type="ECO:0000256" key="2">
    <source>
        <dbReference type="ARBA" id="ARBA00022692"/>
    </source>
</evidence>
<gene>
    <name evidence="6" type="ORF">SAMN05216378_1689</name>
</gene>
<dbReference type="OrthoDB" id="9767361at2"/>
<dbReference type="EMBL" id="FOMT01000001">
    <property type="protein sequence ID" value="SFD84220.1"/>
    <property type="molecule type" value="Genomic_DNA"/>
</dbReference>
<evidence type="ECO:0000256" key="1">
    <source>
        <dbReference type="ARBA" id="ARBA00004141"/>
    </source>
</evidence>
<feature type="transmembrane region" description="Helical" evidence="5">
    <location>
        <begin position="369"/>
        <end position="391"/>
    </location>
</feature>
<feature type="transmembrane region" description="Helical" evidence="5">
    <location>
        <begin position="43"/>
        <end position="62"/>
    </location>
</feature>
<protein>
    <submittedName>
        <fullName evidence="6">H+/Cl-antiporter ClcA</fullName>
    </submittedName>
</protein>
<evidence type="ECO:0000256" key="3">
    <source>
        <dbReference type="ARBA" id="ARBA00022989"/>
    </source>
</evidence>
<keyword evidence="3 5" id="KW-1133">Transmembrane helix</keyword>
<organism evidence="6 7">
    <name type="scientific">Paenibacillus catalpae</name>
    <dbReference type="NCBI Taxonomy" id="1045775"/>
    <lineage>
        <taxon>Bacteria</taxon>
        <taxon>Bacillati</taxon>
        <taxon>Bacillota</taxon>
        <taxon>Bacilli</taxon>
        <taxon>Bacillales</taxon>
        <taxon>Paenibacillaceae</taxon>
        <taxon>Paenibacillus</taxon>
    </lineage>
</organism>
<dbReference type="AlphaFoldDB" id="A0A1I1VUJ3"/>
<keyword evidence="7" id="KW-1185">Reference proteome</keyword>
<feature type="transmembrane region" description="Helical" evidence="5">
    <location>
        <begin position="253"/>
        <end position="272"/>
    </location>
</feature>
<dbReference type="PANTHER" id="PTHR43427:SF12">
    <property type="entry name" value="CHLORIDE TRANSPORTER"/>
    <property type="match status" value="1"/>
</dbReference>
<dbReference type="InterPro" id="IPR001807">
    <property type="entry name" value="ClC"/>
</dbReference>
<feature type="transmembrane region" description="Helical" evidence="5">
    <location>
        <begin position="292"/>
        <end position="317"/>
    </location>
</feature>
<comment type="subcellular location">
    <subcellularLocation>
        <location evidence="1">Membrane</location>
        <topology evidence="1">Multi-pass membrane protein</topology>
    </subcellularLocation>
</comment>
<evidence type="ECO:0000256" key="5">
    <source>
        <dbReference type="SAM" id="Phobius"/>
    </source>
</evidence>
<reference evidence="7" key="1">
    <citation type="submission" date="2016-10" db="EMBL/GenBank/DDBJ databases">
        <authorList>
            <person name="Varghese N."/>
            <person name="Submissions S."/>
        </authorList>
    </citation>
    <scope>NUCLEOTIDE SEQUENCE [LARGE SCALE GENOMIC DNA]</scope>
    <source>
        <strain evidence="7">CGMCC 1.10784</strain>
    </source>
</reference>
<dbReference type="PANTHER" id="PTHR43427">
    <property type="entry name" value="CHLORIDE CHANNEL PROTEIN CLC-E"/>
    <property type="match status" value="1"/>
</dbReference>
<dbReference type="GO" id="GO:0016020">
    <property type="term" value="C:membrane"/>
    <property type="evidence" value="ECO:0007669"/>
    <property type="project" value="UniProtKB-SubCell"/>
</dbReference>
<dbReference type="STRING" id="1045775.SAMN05216378_1689"/>
<name>A0A1I1VUJ3_9BACL</name>
<keyword evidence="2 5" id="KW-0812">Transmembrane</keyword>
<sequence length="405" mass="42965">MANVMKTSLIRLALAAIAGICTGTASALFLTSLEWATKASITHAWLLWLLPFGGALVSWMYMRYGKDAAKGNNLLLDRIYGSDAAVPLRMAPLVLFGTIITHLFSGSAGREGTAVQMGGSLAEHLSLRFKLSGAERKILLLCGISSGFGSVFGTPAAGAIFALEIAALGAVSLESILPVFLASYVGHYTTLAWGVHHLHYSMGSVPPPSGMLLLKIAGAALLFGLAALLFVTLTHRLKIWFTRLLPNPMVKSFVGGLIIIALVYIAGSRDYLGLGLPLLQHSFSEAVSPLAFLWKTIFTSFTLGTGFQGGEVTPLFVIGSTLGSALAQLLAVSVPLFAGIGLISIFSGATNTPVASFILGMELFGLHGYAWLYMLIGCSIAYLCSGASGIYSAQRSRRYFKELWD</sequence>
<dbReference type="Gene3D" id="1.10.3080.10">
    <property type="entry name" value="Clc chloride channel"/>
    <property type="match status" value="1"/>
</dbReference>
<feature type="transmembrane region" description="Helical" evidence="5">
    <location>
        <begin position="212"/>
        <end position="233"/>
    </location>
</feature>
<dbReference type="InterPro" id="IPR014743">
    <property type="entry name" value="Cl-channel_core"/>
</dbReference>
<evidence type="ECO:0000256" key="4">
    <source>
        <dbReference type="ARBA" id="ARBA00023136"/>
    </source>
</evidence>
<keyword evidence="4 5" id="KW-0472">Membrane</keyword>